<feature type="compositionally biased region" description="Basic and acidic residues" evidence="1">
    <location>
        <begin position="68"/>
        <end position="77"/>
    </location>
</feature>
<protein>
    <submittedName>
        <fullName evidence="2">Uncharacterized protein</fullName>
    </submittedName>
</protein>
<feature type="compositionally biased region" description="Basic and acidic residues" evidence="1">
    <location>
        <begin position="34"/>
        <end position="47"/>
    </location>
</feature>
<feature type="region of interest" description="Disordered" evidence="1">
    <location>
        <begin position="34"/>
        <end position="78"/>
    </location>
</feature>
<accession>A0A7C9DMX3</accession>
<evidence type="ECO:0000313" key="2">
    <source>
        <dbReference type="EMBL" id="MBA4647161.1"/>
    </source>
</evidence>
<sequence length="154" mass="17944">MPAKHHLPMTFCHLESAHLKFAHQTLRLEIRKLAEPHRPHPSHRERLSPGAPPRYRRRSRRLHRRRDPRSEHVRLDPPHNVAAACKTACGGGLKRFQHSGVEFDTRDEVQAERRCSGVYPNLSVHHNHRAWQNPPEIGEEFGDSTGEPLKHCWR</sequence>
<dbReference type="EMBL" id="GISG01149393">
    <property type="protein sequence ID" value="MBA4647161.1"/>
    <property type="molecule type" value="Transcribed_RNA"/>
</dbReference>
<name>A0A7C9DMX3_OPUST</name>
<reference evidence="2" key="2">
    <citation type="submission" date="2020-07" db="EMBL/GenBank/DDBJ databases">
        <authorList>
            <person name="Vera ALvarez R."/>
            <person name="Arias-Moreno D.M."/>
            <person name="Jimenez-Jacinto V."/>
            <person name="Jimenez-Bremont J.F."/>
            <person name="Swaminathan K."/>
            <person name="Moose S.P."/>
            <person name="Guerrero-Gonzalez M.L."/>
            <person name="Marino-Ramirez L."/>
            <person name="Landsman D."/>
            <person name="Rodriguez-Kessler M."/>
            <person name="Delgado-Sanchez P."/>
        </authorList>
    </citation>
    <scope>NUCLEOTIDE SEQUENCE</scope>
    <source>
        <tissue evidence="2">Cladode</tissue>
    </source>
</reference>
<dbReference type="AlphaFoldDB" id="A0A7C9DMX3"/>
<evidence type="ECO:0000256" key="1">
    <source>
        <dbReference type="SAM" id="MobiDB-lite"/>
    </source>
</evidence>
<proteinExistence type="predicted"/>
<organism evidence="2">
    <name type="scientific">Opuntia streptacantha</name>
    <name type="common">Prickly pear cactus</name>
    <name type="synonym">Opuntia cardona</name>
    <dbReference type="NCBI Taxonomy" id="393608"/>
    <lineage>
        <taxon>Eukaryota</taxon>
        <taxon>Viridiplantae</taxon>
        <taxon>Streptophyta</taxon>
        <taxon>Embryophyta</taxon>
        <taxon>Tracheophyta</taxon>
        <taxon>Spermatophyta</taxon>
        <taxon>Magnoliopsida</taxon>
        <taxon>eudicotyledons</taxon>
        <taxon>Gunneridae</taxon>
        <taxon>Pentapetalae</taxon>
        <taxon>Caryophyllales</taxon>
        <taxon>Cactineae</taxon>
        <taxon>Cactaceae</taxon>
        <taxon>Opuntioideae</taxon>
        <taxon>Opuntia</taxon>
    </lineage>
</organism>
<reference evidence="2" key="1">
    <citation type="journal article" date="2013" name="J. Plant Res.">
        <title>Effect of fungi and light on seed germination of three Opuntia species from semiarid lands of central Mexico.</title>
        <authorList>
            <person name="Delgado-Sanchez P."/>
            <person name="Jimenez-Bremont J.F."/>
            <person name="Guerrero-Gonzalez Mde L."/>
            <person name="Flores J."/>
        </authorList>
    </citation>
    <scope>NUCLEOTIDE SEQUENCE</scope>
    <source>
        <tissue evidence="2">Cladode</tissue>
    </source>
</reference>
<feature type="compositionally biased region" description="Basic residues" evidence="1">
    <location>
        <begin position="54"/>
        <end position="67"/>
    </location>
</feature>